<proteinExistence type="predicted"/>
<dbReference type="AlphaFoldDB" id="A0AAI9TAL2"/>
<protein>
    <submittedName>
        <fullName evidence="1">Uncharacterized protein</fullName>
    </submittedName>
</protein>
<name>A0AAI9TAL2_PENTH</name>
<evidence type="ECO:0000313" key="2">
    <source>
        <dbReference type="Proteomes" id="UP001227192"/>
    </source>
</evidence>
<accession>A0AAI9TAL2</accession>
<reference evidence="1" key="1">
    <citation type="submission" date="2015-06" db="EMBL/GenBank/DDBJ databases">
        <authorList>
            <person name="Nguyen H."/>
        </authorList>
    </citation>
    <scope>NUCLEOTIDE SEQUENCE</scope>
    <source>
        <strain evidence="1">DAOM 180753</strain>
    </source>
</reference>
<dbReference type="EMBL" id="LACB01000437">
    <property type="protein sequence ID" value="KAJ9483366.1"/>
    <property type="molecule type" value="Genomic_DNA"/>
</dbReference>
<sequence>MVSFTGQQFFFVQQLFFVKPITNCPEIFHPSINTRGPTEQDMCPGGVQSGYSNPFPTEQISTYNTTSMNLYH</sequence>
<keyword evidence="2" id="KW-1185">Reference proteome</keyword>
<comment type="caution">
    <text evidence="1">The sequence shown here is derived from an EMBL/GenBank/DDBJ whole genome shotgun (WGS) entry which is preliminary data.</text>
</comment>
<reference evidence="1" key="2">
    <citation type="journal article" date="2016" name="Fungal Biol.">
        <title>Ochratoxin A production by Penicillium thymicola.</title>
        <authorList>
            <person name="Nguyen H.D.T."/>
            <person name="McMullin D.R."/>
            <person name="Ponomareva E."/>
            <person name="Riley R."/>
            <person name="Pomraning K.R."/>
            <person name="Baker S.E."/>
            <person name="Seifert K.A."/>
        </authorList>
    </citation>
    <scope>NUCLEOTIDE SEQUENCE</scope>
    <source>
        <strain evidence="1">DAOM 180753</strain>
    </source>
</reference>
<dbReference type="Proteomes" id="UP001227192">
    <property type="component" value="Unassembled WGS sequence"/>
</dbReference>
<organism evidence="1 2">
    <name type="scientific">Penicillium thymicola</name>
    <dbReference type="NCBI Taxonomy" id="293382"/>
    <lineage>
        <taxon>Eukaryota</taxon>
        <taxon>Fungi</taxon>
        <taxon>Dikarya</taxon>
        <taxon>Ascomycota</taxon>
        <taxon>Pezizomycotina</taxon>
        <taxon>Eurotiomycetes</taxon>
        <taxon>Eurotiomycetidae</taxon>
        <taxon>Eurotiales</taxon>
        <taxon>Aspergillaceae</taxon>
        <taxon>Penicillium</taxon>
    </lineage>
</organism>
<gene>
    <name evidence="1" type="ORF">VN97_g10041</name>
</gene>
<evidence type="ECO:0000313" key="1">
    <source>
        <dbReference type="EMBL" id="KAJ9483366.1"/>
    </source>
</evidence>